<dbReference type="GO" id="GO:0005975">
    <property type="term" value="P:carbohydrate metabolic process"/>
    <property type="evidence" value="ECO:0007669"/>
    <property type="project" value="InterPro"/>
</dbReference>
<dbReference type="CDD" id="cd17352">
    <property type="entry name" value="MFS_MCT_SLC16"/>
    <property type="match status" value="1"/>
</dbReference>
<feature type="transmembrane region" description="Helical" evidence="2">
    <location>
        <begin position="423"/>
        <end position="444"/>
    </location>
</feature>
<dbReference type="Gene3D" id="1.20.1250.20">
    <property type="entry name" value="MFS general substrate transporter like domains"/>
    <property type="match status" value="2"/>
</dbReference>
<evidence type="ECO:0000256" key="1">
    <source>
        <dbReference type="ARBA" id="ARBA00004141"/>
    </source>
</evidence>
<dbReference type="InterPro" id="IPR012939">
    <property type="entry name" value="Glyco_hydro_92"/>
</dbReference>
<dbReference type="GO" id="GO:0000224">
    <property type="term" value="F:peptide-N4-(N-acetyl-beta-glucosaminyl)asparagine amidase activity"/>
    <property type="evidence" value="ECO:0007669"/>
    <property type="project" value="TreeGrafter"/>
</dbReference>
<dbReference type="EMBL" id="JAWWNJ010000096">
    <property type="protein sequence ID" value="KAK6996654.1"/>
    <property type="molecule type" value="Genomic_DNA"/>
</dbReference>
<dbReference type="Pfam" id="PF17678">
    <property type="entry name" value="Glyco_hydro_92N"/>
    <property type="match status" value="1"/>
</dbReference>
<feature type="transmembrane region" description="Helical" evidence="2">
    <location>
        <begin position="195"/>
        <end position="215"/>
    </location>
</feature>
<sequence>MLALTRQGDPRIVSALPTYIHRMTTEKLDTVSSLVTVEEPTKSVQASPGRASALWADTISYPDGGLRAWLIVFGSFFSVFSSFGYVNSWGVFQAYYEVQLLKGNNSSAIAWIGSVQICLTFGLAIFMGRLFDNGWFALPAACASLSLITLTILTGECTEYWHFLLCQGFGVGISTGIIFGPTLPVVSHWFKRRRSTALGIVAAGGSVGGLLIPIMVQNLIPRIGFRWTMRVLALLFLFTTGIMNLSMKRRLPPVQTGGGIFNWKAFKFPPFALYTFSVFVCFFGLYTLLTYIDISATSAGIDPSFDVYLLAFANAASGVGRIVTGLLADRIGCISVMIPGTLLAAVVTYIWPFVNTLPALIAVAVIYGFASGVFVGLQAVPLMHMGEMPDVGRRTGTLFSVLSLSALAGPPISGAIASRTGGYEAVGFYAGSTMIVALGILWYARHVLGILLSSGLLATAQESDPARFVNPFIGTKSGGHVFPGATLPWGSVKAGADSKSNDNQAGFVSDGTPIVGLSSMHDDGTGGGKSLGNFPFLPLTSKNCAQNDLTKCTVDRNARAIDHGDPTASPGYFAIPLKNGVNAEVTVTQHTSLHRFTYEPGTEQMLFLIDVTGDLGGSWHLEDGHVTVSPNPKTKGTRVTGMSAFIPSFGQSYYKLYFCFDTPDTFVQAKYYETSGGMKYTDLNSTGTFDKVIQRSGMAGVLMGFALGSSRILSARMGISWTSTERACAYAEEEVPDIFAFDTVHAAARAKWNEVLGTVEVDATGVSASTQELFWSSLYRTYIAPTNITGDNPLWESTEPYWDSFYCIWDTFRVVHPLYAITAPIAQAEIIRALIDIYRHAGWLPDCRMSLDKGFTQGGSNADSLLADSYIKGIKAGIDWEDGFKAMVKDATVMGDFEVEGRGNINSREKYGYIPVHDNDHPQSAGANTRSGSRLLEYVYNDFDIALVAQGLNKTAEMYHYFNKSADWYNIWNPDAEHSGFRGFIQPRRADGSWYYEGYERDGNFRPDHCSPVYGHDSCYGGYGGGEFYEASSWEYSFYVPHDMATLVDIMGGPKTFSARLDHFFEAGFHDLGDEPGFLPTYLYNYVGEPAKTVDRVDSMISLYYNTSVDGLPGNDDSGSMGAYVVWSHLGFYPVAGQDTYLLNRPYFPKITIRNQDTGAVSIVIASGLSERNKYIQSATLNGKTYTKNWLSHDFFRYGGTLKLVMGSSKKSSWGTGKDDIPMSLSTKGFGCDMCVSPAKLHGNGTSTGSGVSNSPSSVPDTGAVVHDGADTVEEDAPSKPNGFFSYLIFLLLAD</sequence>
<dbReference type="SUPFAM" id="SSF48208">
    <property type="entry name" value="Six-hairpin glycosidases"/>
    <property type="match status" value="1"/>
</dbReference>
<comment type="caution">
    <text evidence="5">The sequence shown here is derived from an EMBL/GenBank/DDBJ whole genome shotgun (WGS) entry which is preliminary data.</text>
</comment>
<name>A0AAV9ZZU4_9AGAR</name>
<feature type="domain" description="Glycosyl hydrolase family 92 N-terminal" evidence="4">
    <location>
        <begin position="468"/>
        <end position="720"/>
    </location>
</feature>
<dbReference type="FunFam" id="3.30.2080.10:FF:000001">
    <property type="entry name" value="Alpha-1,2-mannosidase subfamily"/>
    <property type="match status" value="1"/>
</dbReference>
<keyword evidence="2" id="KW-0472">Membrane</keyword>
<dbReference type="FunFam" id="1.20.1050.60:FF:000002">
    <property type="entry name" value="Glycosyl hydrolase family 92"/>
    <property type="match status" value="1"/>
</dbReference>
<comment type="subcellular location">
    <subcellularLocation>
        <location evidence="1">Membrane</location>
        <topology evidence="1">Multi-pass membrane protein</topology>
    </subcellularLocation>
</comment>
<dbReference type="PANTHER" id="PTHR12143:SF42">
    <property type="entry name" value="PUTATIVE SUBFAMILY (AFU_ORTHOLOGUE AFUA_6G13760)-RELATED"/>
    <property type="match status" value="1"/>
</dbReference>
<evidence type="ECO:0000256" key="2">
    <source>
        <dbReference type="SAM" id="Phobius"/>
    </source>
</evidence>
<protein>
    <submittedName>
        <fullName evidence="5">Glycoside hydrolase family 92 protein</fullName>
    </submittedName>
</protein>
<evidence type="ECO:0000259" key="4">
    <source>
        <dbReference type="Pfam" id="PF17678"/>
    </source>
</evidence>
<dbReference type="NCBIfam" id="TIGR01180">
    <property type="entry name" value="aman2_put"/>
    <property type="match status" value="1"/>
</dbReference>
<dbReference type="GO" id="GO:0005634">
    <property type="term" value="C:nucleus"/>
    <property type="evidence" value="ECO:0007669"/>
    <property type="project" value="TreeGrafter"/>
</dbReference>
<proteinExistence type="predicted"/>
<dbReference type="InterPro" id="IPR041371">
    <property type="entry name" value="GH92_N"/>
</dbReference>
<dbReference type="Gene3D" id="3.30.2080.10">
    <property type="entry name" value="GH92 mannosidase domain"/>
    <property type="match status" value="1"/>
</dbReference>
<dbReference type="SUPFAM" id="SSF103473">
    <property type="entry name" value="MFS general substrate transporter"/>
    <property type="match status" value="1"/>
</dbReference>
<dbReference type="GO" id="GO:0005829">
    <property type="term" value="C:cytosol"/>
    <property type="evidence" value="ECO:0007669"/>
    <property type="project" value="TreeGrafter"/>
</dbReference>
<feature type="transmembrane region" description="Helical" evidence="2">
    <location>
        <begin position="135"/>
        <end position="154"/>
    </location>
</feature>
<evidence type="ECO:0000259" key="3">
    <source>
        <dbReference type="Pfam" id="PF07971"/>
    </source>
</evidence>
<dbReference type="Gene3D" id="1.20.1610.10">
    <property type="entry name" value="alpha-1,2-mannosidases domains"/>
    <property type="match status" value="1"/>
</dbReference>
<gene>
    <name evidence="5" type="ORF">R3P38DRAFT_2654819</name>
</gene>
<dbReference type="GO" id="GO:0006516">
    <property type="term" value="P:glycoprotein catabolic process"/>
    <property type="evidence" value="ECO:0007669"/>
    <property type="project" value="TreeGrafter"/>
</dbReference>
<keyword evidence="6" id="KW-1185">Reference proteome</keyword>
<feature type="transmembrane region" description="Helical" evidence="2">
    <location>
        <begin position="68"/>
        <end position="88"/>
    </location>
</feature>
<dbReference type="Pfam" id="PF07690">
    <property type="entry name" value="MFS_1"/>
    <property type="match status" value="1"/>
</dbReference>
<keyword evidence="2" id="KW-0812">Transmembrane</keyword>
<dbReference type="Proteomes" id="UP001362999">
    <property type="component" value="Unassembled WGS sequence"/>
</dbReference>
<dbReference type="InterPro" id="IPR008928">
    <property type="entry name" value="6-hairpin_glycosidase_sf"/>
</dbReference>
<evidence type="ECO:0000313" key="6">
    <source>
        <dbReference type="Proteomes" id="UP001362999"/>
    </source>
</evidence>
<dbReference type="GO" id="GO:0022857">
    <property type="term" value="F:transmembrane transporter activity"/>
    <property type="evidence" value="ECO:0007669"/>
    <property type="project" value="InterPro"/>
</dbReference>
<dbReference type="Gene3D" id="1.20.1050.60">
    <property type="entry name" value="alpha-1,2-mannosidase"/>
    <property type="match status" value="1"/>
</dbReference>
<dbReference type="Gene3D" id="2.70.98.10">
    <property type="match status" value="1"/>
</dbReference>
<dbReference type="InterPro" id="IPR050883">
    <property type="entry name" value="PNGase"/>
</dbReference>
<accession>A0AAV9ZZU4</accession>
<feature type="transmembrane region" description="Helical" evidence="2">
    <location>
        <begin position="227"/>
        <end position="245"/>
    </location>
</feature>
<feature type="domain" description="Glycosyl hydrolase family 92" evidence="3">
    <location>
        <begin position="727"/>
        <end position="1208"/>
    </location>
</feature>
<dbReference type="PANTHER" id="PTHR12143">
    <property type="entry name" value="PEPTIDE N-GLYCANASE PNGASE -RELATED"/>
    <property type="match status" value="1"/>
</dbReference>
<feature type="transmembrane region" description="Helical" evidence="2">
    <location>
        <begin position="307"/>
        <end position="324"/>
    </location>
</feature>
<feature type="transmembrane region" description="Helical" evidence="2">
    <location>
        <begin position="331"/>
        <end position="351"/>
    </location>
</feature>
<dbReference type="GO" id="GO:0030246">
    <property type="term" value="F:carbohydrate binding"/>
    <property type="evidence" value="ECO:0007669"/>
    <property type="project" value="InterPro"/>
</dbReference>
<feature type="transmembrane region" description="Helical" evidence="2">
    <location>
        <begin position="108"/>
        <end position="128"/>
    </location>
</feature>
<dbReference type="GO" id="GO:0016020">
    <property type="term" value="C:membrane"/>
    <property type="evidence" value="ECO:0007669"/>
    <property type="project" value="UniProtKB-SubCell"/>
</dbReference>
<dbReference type="InterPro" id="IPR036259">
    <property type="entry name" value="MFS_trans_sf"/>
</dbReference>
<dbReference type="InterPro" id="IPR014718">
    <property type="entry name" value="GH-type_carb-bd"/>
</dbReference>
<organism evidence="5 6">
    <name type="scientific">Favolaschia claudopus</name>
    <dbReference type="NCBI Taxonomy" id="2862362"/>
    <lineage>
        <taxon>Eukaryota</taxon>
        <taxon>Fungi</taxon>
        <taxon>Dikarya</taxon>
        <taxon>Basidiomycota</taxon>
        <taxon>Agaricomycotina</taxon>
        <taxon>Agaricomycetes</taxon>
        <taxon>Agaricomycetidae</taxon>
        <taxon>Agaricales</taxon>
        <taxon>Marasmiineae</taxon>
        <taxon>Mycenaceae</taxon>
        <taxon>Favolaschia</taxon>
    </lineage>
</organism>
<dbReference type="InterPro" id="IPR005887">
    <property type="entry name" value="GH92_a_mannosidase_put"/>
</dbReference>
<keyword evidence="2" id="KW-1133">Transmembrane helix</keyword>
<evidence type="ECO:0000313" key="5">
    <source>
        <dbReference type="EMBL" id="KAK6996654.1"/>
    </source>
</evidence>
<feature type="transmembrane region" description="Helical" evidence="2">
    <location>
        <begin position="160"/>
        <end position="183"/>
    </location>
</feature>
<reference evidence="5 6" key="1">
    <citation type="journal article" date="2024" name="J Genomics">
        <title>Draft genome sequencing and assembly of Favolaschia claudopus CIRM-BRFM 2984 isolated from oak limbs.</title>
        <authorList>
            <person name="Navarro D."/>
            <person name="Drula E."/>
            <person name="Chaduli D."/>
            <person name="Cazenave R."/>
            <person name="Ahrendt S."/>
            <person name="Wang J."/>
            <person name="Lipzen A."/>
            <person name="Daum C."/>
            <person name="Barry K."/>
            <person name="Grigoriev I.V."/>
            <person name="Favel A."/>
            <person name="Rosso M.N."/>
            <person name="Martin F."/>
        </authorList>
    </citation>
    <scope>NUCLEOTIDE SEQUENCE [LARGE SCALE GENOMIC DNA]</scope>
    <source>
        <strain evidence="5 6">CIRM-BRFM 2984</strain>
    </source>
</reference>
<dbReference type="Pfam" id="PF07971">
    <property type="entry name" value="Glyco_hydro_92"/>
    <property type="match status" value="1"/>
</dbReference>
<keyword evidence="5" id="KW-0378">Hydrolase</keyword>
<feature type="transmembrane region" description="Helical" evidence="2">
    <location>
        <begin position="357"/>
        <end position="377"/>
    </location>
</feature>
<feature type="transmembrane region" description="Helical" evidence="2">
    <location>
        <begin position="271"/>
        <end position="292"/>
    </location>
</feature>
<dbReference type="InterPro" id="IPR011701">
    <property type="entry name" value="MFS"/>
</dbReference>